<sequence length="85" mass="9488">MEAAQTEHGDIGYWNRVTDVNYEDGQYCGTLQEPPTVHVVDFSGYDGPLDENGFPVGLPNEIAEYMKQHGEPPTVPKIIIKKNEP</sequence>
<protein>
    <submittedName>
        <fullName evidence="2">Uncharacterized protein</fullName>
    </submittedName>
</protein>
<organism evidence="2 3">
    <name type="scientific">Faecalibacterium prausnitzii</name>
    <dbReference type="NCBI Taxonomy" id="853"/>
    <lineage>
        <taxon>Bacteria</taxon>
        <taxon>Bacillati</taxon>
        <taxon>Bacillota</taxon>
        <taxon>Clostridia</taxon>
        <taxon>Eubacteriales</taxon>
        <taxon>Oscillospiraceae</taxon>
        <taxon>Faecalibacterium</taxon>
    </lineage>
</organism>
<dbReference type="Proteomes" id="UP000221015">
    <property type="component" value="Unassembled WGS sequence"/>
</dbReference>
<evidence type="ECO:0000313" key="3">
    <source>
        <dbReference type="Proteomes" id="UP000221015"/>
    </source>
</evidence>
<evidence type="ECO:0000313" key="2">
    <source>
        <dbReference type="EMBL" id="PLK30822.1"/>
    </source>
</evidence>
<reference evidence="1 4" key="3">
    <citation type="journal article" date="2019" name="Nat. Med.">
        <title>A library of human gut bacterial isolates paired with longitudinal multiomics data enables mechanistic microbiome research.</title>
        <authorList>
            <person name="Poyet M."/>
            <person name="Groussin M."/>
            <person name="Gibbons S.M."/>
            <person name="Avila-Pacheco J."/>
            <person name="Jiang X."/>
            <person name="Kearney S.M."/>
            <person name="Perrotta A.R."/>
            <person name="Berdy B."/>
            <person name="Zhao S."/>
            <person name="Lieberman T.D."/>
            <person name="Swanson P.K."/>
            <person name="Smith M."/>
            <person name="Roesemann S."/>
            <person name="Alexander J.E."/>
            <person name="Rich S.A."/>
            <person name="Livny J."/>
            <person name="Vlamakis H."/>
            <person name="Clish C."/>
            <person name="Bullock K."/>
            <person name="Deik A."/>
            <person name="Scott J."/>
            <person name="Pierce K.A."/>
            <person name="Xavier R.J."/>
            <person name="Alm E.J."/>
        </authorList>
    </citation>
    <scope>NUCLEOTIDE SEQUENCE [LARGE SCALE GENOMIC DNA]</scope>
    <source>
        <strain evidence="1 4">BIOML-B9</strain>
    </source>
</reference>
<dbReference type="EMBL" id="WKQE01000022">
    <property type="protein sequence ID" value="MSC81703.1"/>
    <property type="molecule type" value="Genomic_DNA"/>
</dbReference>
<proteinExistence type="predicted"/>
<reference evidence="2 3" key="1">
    <citation type="journal article" date="2017" name="Front. Microbiol.">
        <title>New Insights into the Diversity of the Genus Faecalibacterium.</title>
        <authorList>
            <person name="Benevides L."/>
            <person name="Burman S."/>
            <person name="Martin R."/>
            <person name="Robert V."/>
            <person name="Thomas M."/>
            <person name="Miquel S."/>
            <person name="Chain F."/>
            <person name="Sokol H."/>
            <person name="Bermudez-Humaran L.G."/>
            <person name="Morrison M."/>
            <person name="Langella P."/>
            <person name="Azevedo V.A."/>
            <person name="Chatel J.M."/>
            <person name="Soares S."/>
        </authorList>
    </citation>
    <scope>NUCLEOTIDE SEQUENCE [LARGE SCALE GENOMIC DNA]</scope>
    <source>
        <strain evidence="2 3">CNCM I 4542</strain>
    </source>
</reference>
<gene>
    <name evidence="2" type="ORF">CGS50_004215</name>
    <name evidence="1" type="ORF">GKD85_13010</name>
</gene>
<evidence type="ECO:0000313" key="4">
    <source>
        <dbReference type="Proteomes" id="UP000477010"/>
    </source>
</evidence>
<name>A0A2J4JSI5_9FIRM</name>
<comment type="caution">
    <text evidence="2">The sequence shown here is derived from an EMBL/GenBank/DDBJ whole genome shotgun (WGS) entry which is preliminary data.</text>
</comment>
<accession>A0A2J4JSI5</accession>
<reference evidence="2" key="2">
    <citation type="submission" date="2017-07" db="EMBL/GenBank/DDBJ databases">
        <authorList>
            <person name="Sun Z.S."/>
            <person name="Albrecht U."/>
            <person name="Echele G."/>
            <person name="Lee C.C."/>
        </authorList>
    </citation>
    <scope>NUCLEOTIDE SEQUENCE</scope>
    <source>
        <strain evidence="2">CNCM I 4542</strain>
    </source>
</reference>
<dbReference type="Proteomes" id="UP000477010">
    <property type="component" value="Unassembled WGS sequence"/>
</dbReference>
<dbReference type="AlphaFoldDB" id="A0A2J4JSI5"/>
<dbReference type="EMBL" id="NMTS02000001">
    <property type="protein sequence ID" value="PLK30822.1"/>
    <property type="molecule type" value="Genomic_DNA"/>
</dbReference>
<dbReference type="RefSeq" id="WP_005946074.1">
    <property type="nucleotide sequence ID" value="NZ_JAEKBW010000001.1"/>
</dbReference>
<evidence type="ECO:0000313" key="1">
    <source>
        <dbReference type="EMBL" id="MSC81703.1"/>
    </source>
</evidence>